<name>A0A495XLY4_9PSEU</name>
<evidence type="ECO:0000313" key="1">
    <source>
        <dbReference type="EMBL" id="RKT74649.1"/>
    </source>
</evidence>
<organism evidence="1 2">
    <name type="scientific">Saccharothrix variisporea</name>
    <dbReference type="NCBI Taxonomy" id="543527"/>
    <lineage>
        <taxon>Bacteria</taxon>
        <taxon>Bacillati</taxon>
        <taxon>Actinomycetota</taxon>
        <taxon>Actinomycetes</taxon>
        <taxon>Pseudonocardiales</taxon>
        <taxon>Pseudonocardiaceae</taxon>
        <taxon>Saccharothrix</taxon>
    </lineage>
</organism>
<sequence>MRLCDLDAGRVVAHAVSGGDGGFEIDADLPPRPLVVARCVDQAIGLAGGEPTPGLPLDLDVATGGPLWDVRVEIEGADEVPPGLRLVLDPIEVHHAPPVWLAATRAPVDGVTTGGFTARPLTQTPTVVALQSGVWRLAAQRIVAMAANAPGMEPEPSWITDQAWVDGAEVEVVDRAVTVDVDRPRHVVLRVTAVS</sequence>
<protein>
    <submittedName>
        <fullName evidence="1">Uncharacterized protein</fullName>
    </submittedName>
</protein>
<dbReference type="Proteomes" id="UP000272729">
    <property type="component" value="Unassembled WGS sequence"/>
</dbReference>
<reference evidence="1 2" key="1">
    <citation type="submission" date="2018-10" db="EMBL/GenBank/DDBJ databases">
        <title>Sequencing the genomes of 1000 actinobacteria strains.</title>
        <authorList>
            <person name="Klenk H.-P."/>
        </authorList>
    </citation>
    <scope>NUCLEOTIDE SEQUENCE [LARGE SCALE GENOMIC DNA]</scope>
    <source>
        <strain evidence="1 2">DSM 43911</strain>
    </source>
</reference>
<evidence type="ECO:0000313" key="2">
    <source>
        <dbReference type="Proteomes" id="UP000272729"/>
    </source>
</evidence>
<accession>A0A495XLY4</accession>
<keyword evidence="2" id="KW-1185">Reference proteome</keyword>
<gene>
    <name evidence="1" type="ORF">DFJ66_8016</name>
</gene>
<comment type="caution">
    <text evidence="1">The sequence shown here is derived from an EMBL/GenBank/DDBJ whole genome shotgun (WGS) entry which is preliminary data.</text>
</comment>
<dbReference type="EMBL" id="RBXR01000001">
    <property type="protein sequence ID" value="RKT74649.1"/>
    <property type="molecule type" value="Genomic_DNA"/>
</dbReference>
<dbReference type="AlphaFoldDB" id="A0A495XLY4"/>
<proteinExistence type="predicted"/>